<proteinExistence type="predicted"/>
<dbReference type="AlphaFoldDB" id="A0A8T0PMC6"/>
<evidence type="ECO:0000256" key="1">
    <source>
        <dbReference type="ARBA" id="ARBA00022737"/>
    </source>
</evidence>
<dbReference type="Pfam" id="PF23598">
    <property type="entry name" value="LRR_14"/>
    <property type="match status" value="2"/>
</dbReference>
<feature type="domain" description="Disease resistance R13L4/SHOC-2-like LRR" evidence="2">
    <location>
        <begin position="46"/>
        <end position="104"/>
    </location>
</feature>
<reference evidence="3 4" key="1">
    <citation type="submission" date="2020-05" db="EMBL/GenBank/DDBJ databases">
        <title>WGS assembly of Panicum virgatum.</title>
        <authorList>
            <person name="Lovell J.T."/>
            <person name="Jenkins J."/>
            <person name="Shu S."/>
            <person name="Juenger T.E."/>
            <person name="Schmutz J."/>
        </authorList>
    </citation>
    <scope>NUCLEOTIDE SEQUENCE [LARGE SCALE GENOMIC DNA]</scope>
    <source>
        <strain evidence="4">cv. AP13</strain>
    </source>
</reference>
<evidence type="ECO:0000313" key="4">
    <source>
        <dbReference type="Proteomes" id="UP000823388"/>
    </source>
</evidence>
<keyword evidence="1" id="KW-0677">Repeat</keyword>
<dbReference type="InterPro" id="IPR055414">
    <property type="entry name" value="LRR_R13L4/SHOC2-like"/>
</dbReference>
<sequence>MGTCICSLPSTVVQLRHLMCLYIESYTRLPNGIGSLTSLVRCFVREARVIPSSDGGFGMGLGNLPSLQDVWVYLKCEGASNEEVKDLKVALRNSVEINPNHPKLHIY</sequence>
<evidence type="ECO:0000259" key="2">
    <source>
        <dbReference type="Pfam" id="PF23598"/>
    </source>
</evidence>
<comment type="caution">
    <text evidence="3">The sequence shown here is derived from an EMBL/GenBank/DDBJ whole genome shotgun (WGS) entry which is preliminary data.</text>
</comment>
<keyword evidence="4" id="KW-1185">Reference proteome</keyword>
<gene>
    <name evidence="3" type="ORF">PVAP13_8KG230704</name>
</gene>
<evidence type="ECO:0000313" key="3">
    <source>
        <dbReference type="EMBL" id="KAG2563527.1"/>
    </source>
</evidence>
<name>A0A8T0PMC6_PANVG</name>
<organism evidence="3 4">
    <name type="scientific">Panicum virgatum</name>
    <name type="common">Blackwell switchgrass</name>
    <dbReference type="NCBI Taxonomy" id="38727"/>
    <lineage>
        <taxon>Eukaryota</taxon>
        <taxon>Viridiplantae</taxon>
        <taxon>Streptophyta</taxon>
        <taxon>Embryophyta</taxon>
        <taxon>Tracheophyta</taxon>
        <taxon>Spermatophyta</taxon>
        <taxon>Magnoliopsida</taxon>
        <taxon>Liliopsida</taxon>
        <taxon>Poales</taxon>
        <taxon>Poaceae</taxon>
        <taxon>PACMAD clade</taxon>
        <taxon>Panicoideae</taxon>
        <taxon>Panicodae</taxon>
        <taxon>Paniceae</taxon>
        <taxon>Panicinae</taxon>
        <taxon>Panicum</taxon>
        <taxon>Panicum sect. Hiantes</taxon>
    </lineage>
</organism>
<protein>
    <recommendedName>
        <fullName evidence="2">Disease resistance R13L4/SHOC-2-like LRR domain-containing protein</fullName>
    </recommendedName>
</protein>
<accession>A0A8T0PMC6</accession>
<feature type="domain" description="Disease resistance R13L4/SHOC-2-like LRR" evidence="2">
    <location>
        <begin position="3"/>
        <end position="39"/>
    </location>
</feature>
<dbReference type="EMBL" id="CM029051">
    <property type="protein sequence ID" value="KAG2563527.1"/>
    <property type="molecule type" value="Genomic_DNA"/>
</dbReference>
<dbReference type="Proteomes" id="UP000823388">
    <property type="component" value="Chromosome 8K"/>
</dbReference>